<gene>
    <name evidence="9" type="ORF">SAMN05660299_02474</name>
</gene>
<keyword evidence="10" id="KW-1185">Reference proteome</keyword>
<dbReference type="OrthoDB" id="6360at2"/>
<dbReference type="STRING" id="349095.SAMN05660299_02474"/>
<evidence type="ECO:0000313" key="10">
    <source>
        <dbReference type="Proteomes" id="UP000199309"/>
    </source>
</evidence>
<dbReference type="SUPFAM" id="SSF103473">
    <property type="entry name" value="MFS general substrate transporter"/>
    <property type="match status" value="1"/>
</dbReference>
<evidence type="ECO:0000256" key="7">
    <source>
        <dbReference type="SAM" id="Phobius"/>
    </source>
</evidence>
<feature type="transmembrane region" description="Helical" evidence="7">
    <location>
        <begin position="373"/>
        <end position="395"/>
    </location>
</feature>
<evidence type="ECO:0000256" key="1">
    <source>
        <dbReference type="ARBA" id="ARBA00004651"/>
    </source>
</evidence>
<keyword evidence="5 7" id="KW-1133">Transmembrane helix</keyword>
<feature type="transmembrane region" description="Helical" evidence="7">
    <location>
        <begin position="255"/>
        <end position="277"/>
    </location>
</feature>
<sequence length="405" mass="43692">MFTKNISKIPRAVWVQLFLLALGYAVYSANRLSFGVGLKAIAGQLALTTVEIGTIGTIFTLGQAFIDVPAGFLADRFGRKRMLVMGMTGLGFMTAMVTTAHSFFEAAFWRLLFGMTEGCWNIVMYSVAGSIFPAARGMLNGLMMTFYSIGAFVGPSYYGWSLEQTGDWSIGLKTMGSVTIAFGLLLVVGFKAKYTDTSKDIKRTRLMEALYTVGFNKVVWLAVLIQILNIIPYWGFASMGPYLFMTYKGFTAAQAGHFFGMIYGIGGLSGVVLGFFADHFGRKPTIIFLAVLNTLCAILIFHIIPANSSILYLVGVFMGIGLHAIYVLGYTIAQDGVSGAQIGLATGIVGASSYFLSFFSGPLMGYLTGSLGYLNALDIVVVAFEAALIIVAVVMKETHKKIPVG</sequence>
<accession>A0A1H0A9I5</accession>
<evidence type="ECO:0000256" key="3">
    <source>
        <dbReference type="ARBA" id="ARBA00022475"/>
    </source>
</evidence>
<dbReference type="EMBL" id="FNHQ01000036">
    <property type="protein sequence ID" value="SDN29633.1"/>
    <property type="molecule type" value="Genomic_DNA"/>
</dbReference>
<dbReference type="Gene3D" id="1.20.1250.20">
    <property type="entry name" value="MFS general substrate transporter like domains"/>
    <property type="match status" value="2"/>
</dbReference>
<feature type="transmembrane region" description="Helical" evidence="7">
    <location>
        <begin position="170"/>
        <end position="190"/>
    </location>
</feature>
<evidence type="ECO:0000259" key="8">
    <source>
        <dbReference type="PROSITE" id="PS50850"/>
    </source>
</evidence>
<feature type="transmembrane region" description="Helical" evidence="7">
    <location>
        <begin position="139"/>
        <end position="158"/>
    </location>
</feature>
<keyword evidence="4 7" id="KW-0812">Transmembrane</keyword>
<feature type="transmembrane region" description="Helical" evidence="7">
    <location>
        <begin position="82"/>
        <end position="101"/>
    </location>
</feature>
<organism evidence="9 10">
    <name type="scientific">Megasphaera paucivorans</name>
    <dbReference type="NCBI Taxonomy" id="349095"/>
    <lineage>
        <taxon>Bacteria</taxon>
        <taxon>Bacillati</taxon>
        <taxon>Bacillota</taxon>
        <taxon>Negativicutes</taxon>
        <taxon>Veillonellales</taxon>
        <taxon>Veillonellaceae</taxon>
        <taxon>Megasphaera</taxon>
    </lineage>
</organism>
<keyword evidence="3" id="KW-1003">Cell membrane</keyword>
<dbReference type="InterPro" id="IPR005829">
    <property type="entry name" value="Sugar_transporter_CS"/>
</dbReference>
<dbReference type="PANTHER" id="PTHR43124">
    <property type="entry name" value="PURINE EFFLUX PUMP PBUE"/>
    <property type="match status" value="1"/>
</dbReference>
<feature type="transmembrane region" description="Helical" evidence="7">
    <location>
        <begin position="210"/>
        <end position="235"/>
    </location>
</feature>
<dbReference type="PANTHER" id="PTHR43124:SF3">
    <property type="entry name" value="CHLORAMPHENICOL EFFLUX PUMP RV0191"/>
    <property type="match status" value="1"/>
</dbReference>
<feature type="transmembrane region" description="Helical" evidence="7">
    <location>
        <begin position="342"/>
        <end position="367"/>
    </location>
</feature>
<dbReference type="InterPro" id="IPR020846">
    <property type="entry name" value="MFS_dom"/>
</dbReference>
<dbReference type="PROSITE" id="PS50850">
    <property type="entry name" value="MFS"/>
    <property type="match status" value="1"/>
</dbReference>
<dbReference type="GO" id="GO:0005886">
    <property type="term" value="C:plasma membrane"/>
    <property type="evidence" value="ECO:0007669"/>
    <property type="project" value="UniProtKB-SubCell"/>
</dbReference>
<dbReference type="InterPro" id="IPR050189">
    <property type="entry name" value="MFS_Efflux_Transporters"/>
</dbReference>
<feature type="transmembrane region" description="Helical" evidence="7">
    <location>
        <begin position="310"/>
        <end position="330"/>
    </location>
</feature>
<feature type="transmembrane region" description="Helical" evidence="7">
    <location>
        <begin position="107"/>
        <end position="127"/>
    </location>
</feature>
<dbReference type="GO" id="GO:0022857">
    <property type="term" value="F:transmembrane transporter activity"/>
    <property type="evidence" value="ECO:0007669"/>
    <property type="project" value="InterPro"/>
</dbReference>
<evidence type="ECO:0000313" key="9">
    <source>
        <dbReference type="EMBL" id="SDN29633.1"/>
    </source>
</evidence>
<dbReference type="InterPro" id="IPR036259">
    <property type="entry name" value="MFS_trans_sf"/>
</dbReference>
<evidence type="ECO:0000256" key="6">
    <source>
        <dbReference type="ARBA" id="ARBA00023136"/>
    </source>
</evidence>
<proteinExistence type="predicted"/>
<keyword evidence="2" id="KW-0813">Transport</keyword>
<dbReference type="Proteomes" id="UP000199309">
    <property type="component" value="Unassembled WGS sequence"/>
</dbReference>
<dbReference type="AlphaFoldDB" id="A0A1H0A9I5"/>
<reference evidence="9 10" key="1">
    <citation type="submission" date="2016-10" db="EMBL/GenBank/DDBJ databases">
        <authorList>
            <person name="de Groot N.N."/>
        </authorList>
    </citation>
    <scope>NUCLEOTIDE SEQUENCE [LARGE SCALE GENOMIC DNA]</scope>
    <source>
        <strain evidence="9 10">DSM 16981</strain>
    </source>
</reference>
<name>A0A1H0A9I5_9FIRM</name>
<dbReference type="InterPro" id="IPR011701">
    <property type="entry name" value="MFS"/>
</dbReference>
<comment type="subcellular location">
    <subcellularLocation>
        <location evidence="1">Cell membrane</location>
        <topology evidence="1">Multi-pass membrane protein</topology>
    </subcellularLocation>
</comment>
<keyword evidence="6 7" id="KW-0472">Membrane</keyword>
<evidence type="ECO:0000256" key="5">
    <source>
        <dbReference type="ARBA" id="ARBA00022989"/>
    </source>
</evidence>
<feature type="domain" description="Major facilitator superfamily (MFS) profile" evidence="8">
    <location>
        <begin position="16"/>
        <end position="399"/>
    </location>
</feature>
<evidence type="ECO:0000256" key="2">
    <source>
        <dbReference type="ARBA" id="ARBA00022448"/>
    </source>
</evidence>
<dbReference type="Pfam" id="PF07690">
    <property type="entry name" value="MFS_1"/>
    <property type="match status" value="1"/>
</dbReference>
<feature type="transmembrane region" description="Helical" evidence="7">
    <location>
        <begin position="286"/>
        <end position="304"/>
    </location>
</feature>
<dbReference type="PROSITE" id="PS00216">
    <property type="entry name" value="SUGAR_TRANSPORT_1"/>
    <property type="match status" value="2"/>
</dbReference>
<protein>
    <submittedName>
        <fullName evidence="9">Sugar phosphate permease</fullName>
    </submittedName>
</protein>
<evidence type="ECO:0000256" key="4">
    <source>
        <dbReference type="ARBA" id="ARBA00022692"/>
    </source>
</evidence>